<evidence type="ECO:0000313" key="4">
    <source>
        <dbReference type="Proteomes" id="UP000679307"/>
    </source>
</evidence>
<dbReference type="SUPFAM" id="SSF51556">
    <property type="entry name" value="Metallo-dependent hydrolases"/>
    <property type="match status" value="1"/>
</dbReference>
<reference evidence="3 4" key="1">
    <citation type="submission" date="2021-05" db="EMBL/GenBank/DDBJ databases">
        <title>Complete genome of Nocardioides aquaticus KCTC 9944T isolated from meromictic and hypersaline Ekho Lake, Antarctica.</title>
        <authorList>
            <person name="Hwang K."/>
            <person name="Kim K.M."/>
            <person name="Choe H."/>
        </authorList>
    </citation>
    <scope>NUCLEOTIDE SEQUENCE [LARGE SCALE GENOMIC DNA]</scope>
    <source>
        <strain evidence="3 4">KCTC 9944</strain>
    </source>
</reference>
<feature type="domain" description="Amidohydrolase 3" evidence="2">
    <location>
        <begin position="51"/>
        <end position="554"/>
    </location>
</feature>
<dbReference type="CDD" id="cd01300">
    <property type="entry name" value="YtcJ_like"/>
    <property type="match status" value="1"/>
</dbReference>
<protein>
    <submittedName>
        <fullName evidence="3">N-substituted formamide deformylase</fullName>
        <ecNumber evidence="3">3.5.1.91</ecNumber>
    </submittedName>
</protein>
<sequence>MTDVIFANGRLFDGLQYHRDGAVGVRGQIIYAVGTLDQVRDEMATGGGRVEEVDARGGLVMPAFHDAHIHPLIGGLEMRNGLLTDCGTADDCLESIAAAVAAQDERDGRDDGAWFRAGGWSLEHFDQATGPMASTLDRIVAHRPAFLPSNDHHNAWVNTRALELAGIDRNTPDPEDGWIERDHDGNPTGTLREAAAQLVHRLVDTTRAEKLDALREAQAHLESWGIVGWQDALVGGYAGIDDPTQAYLDLAEAGELTARVRLALWWDRHRGVEQLDDLVAERERLGAAGLDAGSVKLMVDGVSETFTMAVDEPYLGGARCPCEGGDRGITFLPPDQLDEAVVALDAAGFQAHFHALGDRAVRTSLDAIAAARRRNGWSAQRHQLAHLQLVAPRDRARFRHLGAIANVEGMWARYNTPAVQMVEPYLDQERLDWQYPFRDIVDSGALVAGGSDWPINPPEPMEGIHVLVNRSSRRTDERDEEPPMRDDQGLTLSQALQAYTSGAAHANHQEDSGNLRVGSSADIVVLDRDPFDLHEDDIGSADPVTAWARGAEVYRRDH</sequence>
<dbReference type="Proteomes" id="UP000679307">
    <property type="component" value="Chromosome"/>
</dbReference>
<organism evidence="3 4">
    <name type="scientific">Nocardioides aquaticus</name>
    <dbReference type="NCBI Taxonomy" id="160826"/>
    <lineage>
        <taxon>Bacteria</taxon>
        <taxon>Bacillati</taxon>
        <taxon>Actinomycetota</taxon>
        <taxon>Actinomycetes</taxon>
        <taxon>Propionibacteriales</taxon>
        <taxon>Nocardioidaceae</taxon>
        <taxon>Nocardioides</taxon>
    </lineage>
</organism>
<accession>A0ABX8EL51</accession>
<dbReference type="PANTHER" id="PTHR22642:SF2">
    <property type="entry name" value="PROTEIN LONG AFTER FAR-RED 3"/>
    <property type="match status" value="1"/>
</dbReference>
<dbReference type="InterPro" id="IPR011059">
    <property type="entry name" value="Metal-dep_hydrolase_composite"/>
</dbReference>
<evidence type="ECO:0000313" key="3">
    <source>
        <dbReference type="EMBL" id="QVT79793.1"/>
    </source>
</evidence>
<name>A0ABX8EL51_9ACTN</name>
<keyword evidence="3" id="KW-0378">Hydrolase</keyword>
<proteinExistence type="predicted"/>
<evidence type="ECO:0000256" key="1">
    <source>
        <dbReference type="SAM" id="MobiDB-lite"/>
    </source>
</evidence>
<dbReference type="Gene3D" id="3.20.20.140">
    <property type="entry name" value="Metal-dependent hydrolases"/>
    <property type="match status" value="1"/>
</dbReference>
<gene>
    <name evidence="3" type="primary">nfdA_2</name>
    <name evidence="3" type="ORF">ENKNEFLB_02183</name>
</gene>
<dbReference type="InterPro" id="IPR032466">
    <property type="entry name" value="Metal_Hydrolase"/>
</dbReference>
<dbReference type="EC" id="3.5.1.91" evidence="3"/>
<dbReference type="Gene3D" id="3.10.310.70">
    <property type="match status" value="1"/>
</dbReference>
<dbReference type="RefSeq" id="WP_214059197.1">
    <property type="nucleotide sequence ID" value="NZ_BAAAHS010000014.1"/>
</dbReference>
<dbReference type="EMBL" id="CP075371">
    <property type="protein sequence ID" value="QVT79793.1"/>
    <property type="molecule type" value="Genomic_DNA"/>
</dbReference>
<dbReference type="PANTHER" id="PTHR22642">
    <property type="entry name" value="IMIDAZOLONEPROPIONASE"/>
    <property type="match status" value="1"/>
</dbReference>
<dbReference type="InterPro" id="IPR033932">
    <property type="entry name" value="YtcJ-like"/>
</dbReference>
<dbReference type="Pfam" id="PF07969">
    <property type="entry name" value="Amidohydro_3"/>
    <property type="match status" value="1"/>
</dbReference>
<feature type="compositionally biased region" description="Basic and acidic residues" evidence="1">
    <location>
        <begin position="473"/>
        <end position="488"/>
    </location>
</feature>
<dbReference type="GO" id="GO:0016787">
    <property type="term" value="F:hydrolase activity"/>
    <property type="evidence" value="ECO:0007669"/>
    <property type="project" value="UniProtKB-KW"/>
</dbReference>
<dbReference type="Gene3D" id="2.30.40.10">
    <property type="entry name" value="Urease, subunit C, domain 1"/>
    <property type="match status" value="1"/>
</dbReference>
<dbReference type="SUPFAM" id="SSF51338">
    <property type="entry name" value="Composite domain of metallo-dependent hydrolases"/>
    <property type="match status" value="1"/>
</dbReference>
<dbReference type="InterPro" id="IPR013108">
    <property type="entry name" value="Amidohydro_3"/>
</dbReference>
<keyword evidence="4" id="KW-1185">Reference proteome</keyword>
<feature type="region of interest" description="Disordered" evidence="1">
    <location>
        <begin position="471"/>
        <end position="490"/>
    </location>
</feature>
<evidence type="ECO:0000259" key="2">
    <source>
        <dbReference type="Pfam" id="PF07969"/>
    </source>
</evidence>